<feature type="region of interest" description="Disordered" evidence="1">
    <location>
        <begin position="279"/>
        <end position="311"/>
    </location>
</feature>
<feature type="region of interest" description="Disordered" evidence="1">
    <location>
        <begin position="1"/>
        <end position="103"/>
    </location>
</feature>
<accession>A0A1M2W2G2</accession>
<feature type="compositionally biased region" description="Basic residues" evidence="1">
    <location>
        <begin position="190"/>
        <end position="208"/>
    </location>
</feature>
<evidence type="ECO:0000313" key="2">
    <source>
        <dbReference type="EMBL" id="OJT13996.1"/>
    </source>
</evidence>
<dbReference type="AlphaFoldDB" id="A0A1M2W2G2"/>
<proteinExistence type="predicted"/>
<dbReference type="EMBL" id="MNAD01000344">
    <property type="protein sequence ID" value="OJT13996.1"/>
    <property type="molecule type" value="Genomic_DNA"/>
</dbReference>
<feature type="compositionally biased region" description="Basic and acidic residues" evidence="1">
    <location>
        <begin position="29"/>
        <end position="42"/>
    </location>
</feature>
<dbReference type="Proteomes" id="UP000184267">
    <property type="component" value="Unassembled WGS sequence"/>
</dbReference>
<feature type="compositionally biased region" description="Low complexity" evidence="1">
    <location>
        <begin position="60"/>
        <end position="86"/>
    </location>
</feature>
<keyword evidence="3" id="KW-1185">Reference proteome</keyword>
<evidence type="ECO:0000256" key="1">
    <source>
        <dbReference type="SAM" id="MobiDB-lite"/>
    </source>
</evidence>
<evidence type="ECO:0000313" key="3">
    <source>
        <dbReference type="Proteomes" id="UP000184267"/>
    </source>
</evidence>
<sequence length="394" mass="43054">MATYYAPRRARAVSQASTSLSNGGNGLTETKERQERQERQDGLHSIYIFPSPASAPPSPAVSVSSAPTDFDFSSPISSRSTSCTRPPQRDSAQADVRGARRSSVSAAYDASSRYWDLPNPPGNDLEINLSLWDIASDVTTEPSDSDESWALEGEVERVGFAEVDLLYTPHWRRTRQAPLSSSQSRDGTRPRYRFSARPRQRSRPRSRIRTTSISSLALSSTQQTVAPHPRINVPLLSFFASLLSLDLEDSALRLLTNAESGDAEAVLFPGQSSARLLAQVAEQPTDRRSSDSDSDTETESTATGELPPYDLKEETHGLPKMLLASISDQSTVALRSLRSGFAVRLPAAASELLPLPRATELIELWRVFGQVCSRGSQAWKETWAAALSTGRSVK</sequence>
<feature type="region of interest" description="Disordered" evidence="1">
    <location>
        <begin position="176"/>
        <end position="225"/>
    </location>
</feature>
<name>A0A1M2W2G2_TRAPU</name>
<organism evidence="2 3">
    <name type="scientific">Trametes pubescens</name>
    <name type="common">White-rot fungus</name>
    <dbReference type="NCBI Taxonomy" id="154538"/>
    <lineage>
        <taxon>Eukaryota</taxon>
        <taxon>Fungi</taxon>
        <taxon>Dikarya</taxon>
        <taxon>Basidiomycota</taxon>
        <taxon>Agaricomycotina</taxon>
        <taxon>Agaricomycetes</taxon>
        <taxon>Polyporales</taxon>
        <taxon>Polyporaceae</taxon>
        <taxon>Trametes</taxon>
    </lineage>
</organism>
<dbReference type="OrthoDB" id="3262135at2759"/>
<feature type="compositionally biased region" description="Low complexity" evidence="1">
    <location>
        <begin position="209"/>
        <end position="224"/>
    </location>
</feature>
<gene>
    <name evidence="2" type="ORF">TRAPUB_9480</name>
</gene>
<dbReference type="OMA" id="WALEGEV"/>
<reference evidence="2 3" key="1">
    <citation type="submission" date="2016-10" db="EMBL/GenBank/DDBJ databases">
        <title>Genome sequence of the basidiomycete white-rot fungus Trametes pubescens.</title>
        <authorList>
            <person name="Makela M.R."/>
            <person name="Granchi Z."/>
            <person name="Peng M."/>
            <person name="De Vries R.P."/>
            <person name="Grigoriev I."/>
            <person name="Riley R."/>
            <person name="Hilden K."/>
        </authorList>
    </citation>
    <scope>NUCLEOTIDE SEQUENCE [LARGE SCALE GENOMIC DNA]</scope>
    <source>
        <strain evidence="2 3">FBCC735</strain>
    </source>
</reference>
<protein>
    <submittedName>
        <fullName evidence="2">Uncharacterized protein</fullName>
    </submittedName>
</protein>
<comment type="caution">
    <text evidence="2">The sequence shown here is derived from an EMBL/GenBank/DDBJ whole genome shotgun (WGS) entry which is preliminary data.</text>
</comment>